<sequence>MRHRAALPAVTALTALALALTAAPAAHAHGDTLKVEVTGQVQGHVTTDVTWENDNDPVDENVAATVNAVSPDGDRTVGPWKLQRDPAKAGRYTTAETLPAGQWKVTVEVGFPALGRGEKELTVDPAAEPAPLSSPTAAGPPVPERKTSPEKPATRPQAEPGHEGGGWWIAAAGAALALLAGAGAFWWRRRTR</sequence>
<protein>
    <recommendedName>
        <fullName evidence="6">DUF4198 domain-containing protein</fullName>
    </recommendedName>
</protein>
<dbReference type="AlphaFoldDB" id="A0A2G1XNL8"/>
<keyword evidence="2" id="KW-1133">Transmembrane helix</keyword>
<comment type="caution">
    <text evidence="4">The sequence shown here is derived from an EMBL/GenBank/DDBJ whole genome shotgun (WGS) entry which is preliminary data.</text>
</comment>
<organism evidence="4 5">
    <name type="scientific">Streptomyces cinnamoneus</name>
    <name type="common">Streptoverticillium cinnamoneum</name>
    <dbReference type="NCBI Taxonomy" id="53446"/>
    <lineage>
        <taxon>Bacteria</taxon>
        <taxon>Bacillati</taxon>
        <taxon>Actinomycetota</taxon>
        <taxon>Actinomycetes</taxon>
        <taxon>Kitasatosporales</taxon>
        <taxon>Streptomycetaceae</taxon>
        <taxon>Streptomyces</taxon>
        <taxon>Streptomyces cinnamoneus group</taxon>
    </lineage>
</organism>
<keyword evidence="2" id="KW-0812">Transmembrane</keyword>
<evidence type="ECO:0000313" key="5">
    <source>
        <dbReference type="Proteomes" id="UP000222531"/>
    </source>
</evidence>
<gene>
    <name evidence="4" type="ORF">BLA24_04475</name>
</gene>
<feature type="region of interest" description="Disordered" evidence="1">
    <location>
        <begin position="126"/>
        <end position="165"/>
    </location>
</feature>
<evidence type="ECO:0000313" key="4">
    <source>
        <dbReference type="EMBL" id="PHQ52837.1"/>
    </source>
</evidence>
<proteinExistence type="predicted"/>
<evidence type="ECO:0000256" key="3">
    <source>
        <dbReference type="SAM" id="SignalP"/>
    </source>
</evidence>
<dbReference type="EMBL" id="NHZO01000070">
    <property type="protein sequence ID" value="PHQ52837.1"/>
    <property type="molecule type" value="Genomic_DNA"/>
</dbReference>
<evidence type="ECO:0000256" key="1">
    <source>
        <dbReference type="SAM" id="MobiDB-lite"/>
    </source>
</evidence>
<keyword evidence="5" id="KW-1185">Reference proteome</keyword>
<feature type="signal peptide" evidence="3">
    <location>
        <begin position="1"/>
        <end position="28"/>
    </location>
</feature>
<evidence type="ECO:0000256" key="2">
    <source>
        <dbReference type="SAM" id="Phobius"/>
    </source>
</evidence>
<keyword evidence="2" id="KW-0472">Membrane</keyword>
<dbReference type="OrthoDB" id="4258031at2"/>
<reference evidence="4 5" key="1">
    <citation type="journal article" date="2017" name="Biochemistry">
        <title>Identification of the Biosynthetic Pathway for the Antibiotic Bicyclomycin.</title>
        <authorList>
            <person name="Patteson J."/>
            <person name="Cai W."/>
            <person name="Johnson R.A."/>
            <person name="Santa Maria K."/>
            <person name="Li B."/>
        </authorList>
    </citation>
    <scope>NUCLEOTIDE SEQUENCE [LARGE SCALE GENOMIC DNA]</scope>
    <source>
        <strain evidence="4 5">ATCC 21532</strain>
    </source>
</reference>
<evidence type="ECO:0008006" key="6">
    <source>
        <dbReference type="Google" id="ProtNLM"/>
    </source>
</evidence>
<feature type="transmembrane region" description="Helical" evidence="2">
    <location>
        <begin position="165"/>
        <end position="187"/>
    </location>
</feature>
<feature type="compositionally biased region" description="Basic and acidic residues" evidence="1">
    <location>
        <begin position="143"/>
        <end position="153"/>
    </location>
</feature>
<accession>A0A2G1XNL8</accession>
<dbReference type="RefSeq" id="WP_099197855.1">
    <property type="nucleotide sequence ID" value="NZ_JBIRXA010000002.1"/>
</dbReference>
<dbReference type="Proteomes" id="UP000222531">
    <property type="component" value="Unassembled WGS sequence"/>
</dbReference>
<feature type="chain" id="PRO_5044381090" description="DUF4198 domain-containing protein" evidence="3">
    <location>
        <begin position="29"/>
        <end position="192"/>
    </location>
</feature>
<keyword evidence="3" id="KW-0732">Signal</keyword>
<name>A0A2G1XNL8_STRCJ</name>